<dbReference type="RefSeq" id="XP_008081751.1">
    <property type="nucleotide sequence ID" value="XM_008083560.1"/>
</dbReference>
<dbReference type="eggNOG" id="KOG0157">
    <property type="taxonomic scope" value="Eukaryota"/>
</dbReference>
<dbReference type="OrthoDB" id="1470350at2759"/>
<dbReference type="GO" id="GO:0004497">
    <property type="term" value="F:monooxygenase activity"/>
    <property type="evidence" value="ECO:0007669"/>
    <property type="project" value="UniProtKB-KW"/>
</dbReference>
<comment type="cofactor">
    <cofactor evidence="1">
        <name>heme</name>
        <dbReference type="ChEBI" id="CHEBI:30413"/>
    </cofactor>
</comment>
<keyword evidence="3" id="KW-0349">Heme</keyword>
<dbReference type="EMBL" id="KE145363">
    <property type="protein sequence ID" value="EPE30340.1"/>
    <property type="molecule type" value="Genomic_DNA"/>
</dbReference>
<keyword evidence="6" id="KW-0408">Iron</keyword>
<keyword evidence="5" id="KW-0560">Oxidoreductase</keyword>
<dbReference type="HOGENOM" id="CLU_1563007_0_0_1"/>
<dbReference type="GeneID" id="19462362"/>
<evidence type="ECO:0000256" key="1">
    <source>
        <dbReference type="ARBA" id="ARBA00001971"/>
    </source>
</evidence>
<keyword evidence="9" id="KW-1185">Reference proteome</keyword>
<dbReference type="Gene3D" id="1.10.630.10">
    <property type="entry name" value="Cytochrome P450"/>
    <property type="match status" value="1"/>
</dbReference>
<evidence type="ECO:0000256" key="2">
    <source>
        <dbReference type="ARBA" id="ARBA00010617"/>
    </source>
</evidence>
<evidence type="ECO:0000256" key="5">
    <source>
        <dbReference type="ARBA" id="ARBA00023002"/>
    </source>
</evidence>
<dbReference type="InterPro" id="IPR047146">
    <property type="entry name" value="Cyt_P450_E_CYP52_fungi"/>
</dbReference>
<reference evidence="8 9" key="1">
    <citation type="journal article" date="2013" name="BMC Genomics">
        <title>Genomics-driven discovery of the pneumocandin biosynthetic gene cluster in the fungus Glarea lozoyensis.</title>
        <authorList>
            <person name="Chen L."/>
            <person name="Yue Q."/>
            <person name="Zhang X."/>
            <person name="Xiang M."/>
            <person name="Wang C."/>
            <person name="Li S."/>
            <person name="Che Y."/>
            <person name="Ortiz-Lopez F.J."/>
            <person name="Bills G.F."/>
            <person name="Liu X."/>
            <person name="An Z."/>
        </authorList>
    </citation>
    <scope>NUCLEOTIDE SEQUENCE [LARGE SCALE GENOMIC DNA]</scope>
    <source>
        <strain evidence="9">ATCC 20868 / MF5171</strain>
    </source>
</reference>
<dbReference type="InterPro" id="IPR036396">
    <property type="entry name" value="Cyt_P450_sf"/>
</dbReference>
<dbReference type="GO" id="GO:0016705">
    <property type="term" value="F:oxidoreductase activity, acting on paired donors, with incorporation or reduction of molecular oxygen"/>
    <property type="evidence" value="ECO:0007669"/>
    <property type="project" value="InterPro"/>
</dbReference>
<organism evidence="8 9">
    <name type="scientific">Glarea lozoyensis (strain ATCC 20868 / MF5171)</name>
    <dbReference type="NCBI Taxonomy" id="1116229"/>
    <lineage>
        <taxon>Eukaryota</taxon>
        <taxon>Fungi</taxon>
        <taxon>Dikarya</taxon>
        <taxon>Ascomycota</taxon>
        <taxon>Pezizomycotina</taxon>
        <taxon>Leotiomycetes</taxon>
        <taxon>Helotiales</taxon>
        <taxon>Helotiaceae</taxon>
        <taxon>Glarea</taxon>
    </lineage>
</organism>
<proteinExistence type="inferred from homology"/>
<dbReference type="GO" id="GO:0005506">
    <property type="term" value="F:iron ion binding"/>
    <property type="evidence" value="ECO:0007669"/>
    <property type="project" value="InterPro"/>
</dbReference>
<evidence type="ECO:0000313" key="9">
    <source>
        <dbReference type="Proteomes" id="UP000016922"/>
    </source>
</evidence>
<dbReference type="PANTHER" id="PTHR24287:SF1">
    <property type="entry name" value="P450, PUTATIVE (EUROFUNG)-RELATED"/>
    <property type="match status" value="1"/>
</dbReference>
<dbReference type="KEGG" id="glz:GLAREA_03307"/>
<keyword evidence="4" id="KW-0479">Metal-binding</keyword>
<evidence type="ECO:0000256" key="4">
    <source>
        <dbReference type="ARBA" id="ARBA00022723"/>
    </source>
</evidence>
<protein>
    <submittedName>
        <fullName evidence="8">Cytochrome P450</fullName>
    </submittedName>
</protein>
<evidence type="ECO:0000256" key="3">
    <source>
        <dbReference type="ARBA" id="ARBA00022617"/>
    </source>
</evidence>
<dbReference type="AlphaFoldDB" id="S3CXM5"/>
<dbReference type="GO" id="GO:0020037">
    <property type="term" value="F:heme binding"/>
    <property type="evidence" value="ECO:0007669"/>
    <property type="project" value="InterPro"/>
</dbReference>
<keyword evidence="7" id="KW-0503">Monooxygenase</keyword>
<accession>S3CXM5</accession>
<sequence length="171" mass="19714">MYLFYLLSLLSGFGLYKIVSFLRKVQQYREEASKRACFPPPTLRSTNFLGTSVLKESLKATKEDRGPQFIVEAMDRVGKNVHTLRVPVLYYEMLVTRDLENIKAIFSTSSADWDISTTRANAFMPLLGEGIFTSRGLKWKHSRAIVRPQFNKGEVLTWSLSTITFRHSFEY</sequence>
<name>S3CXM5_GLAL2</name>
<evidence type="ECO:0000313" key="8">
    <source>
        <dbReference type="EMBL" id="EPE30340.1"/>
    </source>
</evidence>
<dbReference type="PANTHER" id="PTHR24287">
    <property type="entry name" value="P450, PUTATIVE (EUROFUNG)-RELATED"/>
    <property type="match status" value="1"/>
</dbReference>
<dbReference type="SUPFAM" id="SSF48264">
    <property type="entry name" value="Cytochrome P450"/>
    <property type="match status" value="1"/>
</dbReference>
<gene>
    <name evidence="8" type="ORF">GLAREA_03307</name>
</gene>
<evidence type="ECO:0000256" key="7">
    <source>
        <dbReference type="ARBA" id="ARBA00023033"/>
    </source>
</evidence>
<dbReference type="Proteomes" id="UP000016922">
    <property type="component" value="Unassembled WGS sequence"/>
</dbReference>
<comment type="similarity">
    <text evidence="2">Belongs to the cytochrome P450 family.</text>
</comment>
<evidence type="ECO:0000256" key="6">
    <source>
        <dbReference type="ARBA" id="ARBA00023004"/>
    </source>
</evidence>